<dbReference type="GO" id="GO:0000435">
    <property type="term" value="P:positive regulation of transcription from RNA polymerase II promoter by galactose"/>
    <property type="evidence" value="ECO:0007669"/>
    <property type="project" value="TreeGrafter"/>
</dbReference>
<evidence type="ECO:0000256" key="11">
    <source>
        <dbReference type="SAM" id="Phobius"/>
    </source>
</evidence>
<evidence type="ECO:0000256" key="10">
    <source>
        <dbReference type="SAM" id="MobiDB-lite"/>
    </source>
</evidence>
<dbReference type="CDD" id="cd12148">
    <property type="entry name" value="fungal_TF_MHR"/>
    <property type="match status" value="1"/>
</dbReference>
<dbReference type="Gene3D" id="4.10.240.10">
    <property type="entry name" value="Zn(2)-C6 fungal-type DNA-binding domain"/>
    <property type="match status" value="1"/>
</dbReference>
<dbReference type="GO" id="GO:0008270">
    <property type="term" value="F:zinc ion binding"/>
    <property type="evidence" value="ECO:0007669"/>
    <property type="project" value="InterPro"/>
</dbReference>
<evidence type="ECO:0000256" key="1">
    <source>
        <dbReference type="ARBA" id="ARBA00004123"/>
    </source>
</evidence>
<keyword evidence="5" id="KW-0238">DNA-binding</keyword>
<keyword evidence="11" id="KW-1133">Transmembrane helix</keyword>
<sequence length="690" mass="77603">MTSTRDSHSYAVSILDVQEENEIANMAIVQCDECRLRKSKCSKEKPTCAQCRQLNKECKYSPKITRSPLTRQHLTYVEDRLQAFETALGRLFPGGDLDATVRSLMHDHEGPKPTPSSKSSSRHSTPAKTEADRTEPAPEALPQQADGFDWTENKITVGDLTDGMAALSIKPEGTGYFGASSSVVPLRALLKHGFDLNFPVGSAKPNAGPEGVPLKSQLLNTAPSGVIEQAFIDAFFLNYHRSYPFVHEATFRAQFYEQATRRHGQAWQILLNTILALGAWSVGDDNSDLDITFYQEARGHLQRVSVFETGNLTLVQALLLLSNYAQKRNKPNTGWNFLGLAVRMAMSLGLHKEFPGWKISLLQKEMRRRLWWGVFIFDSGAAKTFGRPILLPEESVMDAKPVLNIQDDALTASTTTLPPEVNGPTIYSGMIAQARFHLLTNSVYQRLISTPPLTPEETRSLQKPLEEWYNGLPDYFKQPSFTSESDPFALVRNRLMWRHWNLRVLLYRPILLRWASRRWTPSSSNEPEDPLEAECRMLCLRNARLTISSISDFMSNYLCTRIGAWYMLYFLFQAGVIPIILLMTDPTSTDAPAWLQDIEATKNLLLHPSLSSNRLAARCLQVINRLCSPAYTSATADRPPGQPPILMQFPDQLFNDPAFGAMFPDVDQELNLGGMDFSDWVNYTPQAEFP</sequence>
<evidence type="ECO:0000256" key="9">
    <source>
        <dbReference type="ARBA" id="ARBA00023277"/>
    </source>
</evidence>
<dbReference type="PROSITE" id="PS50048">
    <property type="entry name" value="ZN2_CY6_FUNGAL_2"/>
    <property type="match status" value="1"/>
</dbReference>
<evidence type="ECO:0000313" key="14">
    <source>
        <dbReference type="Proteomes" id="UP000179179"/>
    </source>
</evidence>
<keyword evidence="9" id="KW-0119">Carbohydrate metabolism</keyword>
<dbReference type="InterPro" id="IPR001138">
    <property type="entry name" value="Zn2Cys6_DnaBD"/>
</dbReference>
<dbReference type="OrthoDB" id="2283488at2759"/>
<gene>
    <name evidence="13" type="ORF">ABOM_004758</name>
</gene>
<dbReference type="InterPro" id="IPR005600">
    <property type="entry name" value="Gal4_dimer_dom"/>
</dbReference>
<accession>A0A1F8A3Q4</accession>
<dbReference type="InterPro" id="IPR036864">
    <property type="entry name" value="Zn2-C6_fun-type_DNA-bd_sf"/>
</dbReference>
<evidence type="ECO:0000256" key="5">
    <source>
        <dbReference type="ARBA" id="ARBA00023125"/>
    </source>
</evidence>
<dbReference type="InterPro" id="IPR051127">
    <property type="entry name" value="Fungal_SecMet_Regulators"/>
</dbReference>
<dbReference type="GeneID" id="34448148"/>
<dbReference type="Gene3D" id="1.20.5.170">
    <property type="match status" value="1"/>
</dbReference>
<dbReference type="CDD" id="cd00067">
    <property type="entry name" value="GAL4"/>
    <property type="match status" value="1"/>
</dbReference>
<keyword evidence="11" id="KW-0812">Transmembrane</keyword>
<evidence type="ECO:0000256" key="6">
    <source>
        <dbReference type="ARBA" id="ARBA00023159"/>
    </source>
</evidence>
<name>A0A1F8A3Q4_9EURO</name>
<dbReference type="InterPro" id="IPR007219">
    <property type="entry name" value="XnlR_reg_dom"/>
</dbReference>
<evidence type="ECO:0000313" key="13">
    <source>
        <dbReference type="EMBL" id="OGM46350.1"/>
    </source>
</evidence>
<evidence type="ECO:0000256" key="4">
    <source>
        <dbReference type="ARBA" id="ARBA00023015"/>
    </source>
</evidence>
<keyword evidence="11" id="KW-0472">Membrane</keyword>
<keyword evidence="3" id="KW-0862">Zinc</keyword>
<dbReference type="PANTHER" id="PTHR47424:SF2">
    <property type="entry name" value="TRANSCRIPTION FACTOR DOMAIN-CONTAINING PROTEIN-RELATED"/>
    <property type="match status" value="1"/>
</dbReference>
<dbReference type="GO" id="GO:0006351">
    <property type="term" value="P:DNA-templated transcription"/>
    <property type="evidence" value="ECO:0007669"/>
    <property type="project" value="InterPro"/>
</dbReference>
<dbReference type="GO" id="GO:0000978">
    <property type="term" value="F:RNA polymerase II cis-regulatory region sequence-specific DNA binding"/>
    <property type="evidence" value="ECO:0007669"/>
    <property type="project" value="TreeGrafter"/>
</dbReference>
<dbReference type="AlphaFoldDB" id="A0A1F8A3Q4"/>
<organism evidence="13 14">
    <name type="scientific">Aspergillus bombycis</name>
    <dbReference type="NCBI Taxonomy" id="109264"/>
    <lineage>
        <taxon>Eukaryota</taxon>
        <taxon>Fungi</taxon>
        <taxon>Dikarya</taxon>
        <taxon>Ascomycota</taxon>
        <taxon>Pezizomycotina</taxon>
        <taxon>Eurotiomycetes</taxon>
        <taxon>Eurotiomycetidae</taxon>
        <taxon>Eurotiales</taxon>
        <taxon>Aspergillaceae</taxon>
        <taxon>Aspergillus</taxon>
    </lineage>
</organism>
<dbReference type="Pfam" id="PF04082">
    <property type="entry name" value="Fungal_trans"/>
    <property type="match status" value="1"/>
</dbReference>
<evidence type="ECO:0000259" key="12">
    <source>
        <dbReference type="PROSITE" id="PS50048"/>
    </source>
</evidence>
<reference evidence="13 14" key="1">
    <citation type="journal article" date="2016" name="Genome Biol. Evol.">
        <title>Draft genome sequence of an aflatoxigenic Aspergillus species, A. bombycis.</title>
        <authorList>
            <person name="Moore G.G."/>
            <person name="Mack B.M."/>
            <person name="Beltz S.B."/>
            <person name="Gilbert M.K."/>
        </authorList>
    </citation>
    <scope>NUCLEOTIDE SEQUENCE [LARGE SCALE GENOMIC DNA]</scope>
    <source>
        <strain evidence="14">NRRL 26010</strain>
    </source>
</reference>
<keyword evidence="6" id="KW-0010">Activator</keyword>
<dbReference type="SUPFAM" id="SSF57701">
    <property type="entry name" value="Zn2/Cys6 DNA-binding domain"/>
    <property type="match status" value="1"/>
</dbReference>
<protein>
    <submittedName>
        <fullName evidence="13">Zn(II)2Cys6 transcription factor</fullName>
    </submittedName>
</protein>
<feature type="compositionally biased region" description="Low complexity" evidence="10">
    <location>
        <begin position="115"/>
        <end position="126"/>
    </location>
</feature>
<proteinExistence type="predicted"/>
<keyword evidence="7" id="KW-0804">Transcription</keyword>
<feature type="domain" description="Zn(2)-C6 fungal-type" evidence="12">
    <location>
        <begin position="30"/>
        <end position="60"/>
    </location>
</feature>
<dbReference type="CDD" id="cd14654">
    <property type="entry name" value="ZIP_Gal4"/>
    <property type="match status" value="1"/>
</dbReference>
<dbReference type="Pfam" id="PF00172">
    <property type="entry name" value="Zn_clus"/>
    <property type="match status" value="1"/>
</dbReference>
<evidence type="ECO:0000256" key="8">
    <source>
        <dbReference type="ARBA" id="ARBA00023242"/>
    </source>
</evidence>
<feature type="transmembrane region" description="Helical" evidence="11">
    <location>
        <begin position="563"/>
        <end position="583"/>
    </location>
</feature>
<comment type="subcellular location">
    <subcellularLocation>
        <location evidence="1">Nucleus</location>
    </subcellularLocation>
</comment>
<keyword evidence="14" id="KW-1185">Reference proteome</keyword>
<dbReference type="SMART" id="SM00066">
    <property type="entry name" value="GAL4"/>
    <property type="match status" value="1"/>
</dbReference>
<keyword evidence="4" id="KW-0805">Transcription regulation</keyword>
<feature type="region of interest" description="Disordered" evidence="10">
    <location>
        <begin position="105"/>
        <end position="148"/>
    </location>
</feature>
<dbReference type="FunFam" id="4.10.240.10:FF:000009">
    <property type="entry name" value="C6 transcription factor (Gal4)"/>
    <property type="match status" value="1"/>
</dbReference>
<comment type="caution">
    <text evidence="13">The sequence shown here is derived from an EMBL/GenBank/DDBJ whole genome shotgun (WGS) entry which is preliminary data.</text>
</comment>
<dbReference type="GO" id="GO:0005634">
    <property type="term" value="C:nucleus"/>
    <property type="evidence" value="ECO:0007669"/>
    <property type="project" value="UniProtKB-SubCell"/>
</dbReference>
<dbReference type="Proteomes" id="UP000179179">
    <property type="component" value="Unassembled WGS sequence"/>
</dbReference>
<evidence type="ECO:0000256" key="2">
    <source>
        <dbReference type="ARBA" id="ARBA00022723"/>
    </source>
</evidence>
<dbReference type="PANTHER" id="PTHR47424">
    <property type="entry name" value="REGULATORY PROTEIN GAL4"/>
    <property type="match status" value="1"/>
</dbReference>
<dbReference type="RefSeq" id="XP_022390067.1">
    <property type="nucleotide sequence ID" value="XM_022531887.1"/>
</dbReference>
<keyword evidence="2" id="KW-0479">Metal-binding</keyword>
<dbReference type="GO" id="GO:0000981">
    <property type="term" value="F:DNA-binding transcription factor activity, RNA polymerase II-specific"/>
    <property type="evidence" value="ECO:0007669"/>
    <property type="project" value="InterPro"/>
</dbReference>
<dbReference type="EMBL" id="LYCR01000032">
    <property type="protein sequence ID" value="OGM46350.1"/>
    <property type="molecule type" value="Genomic_DNA"/>
</dbReference>
<evidence type="ECO:0000256" key="3">
    <source>
        <dbReference type="ARBA" id="ARBA00022833"/>
    </source>
</evidence>
<keyword evidence="8" id="KW-0539">Nucleus</keyword>
<evidence type="ECO:0000256" key="7">
    <source>
        <dbReference type="ARBA" id="ARBA00023163"/>
    </source>
</evidence>
<dbReference type="SMART" id="SM00906">
    <property type="entry name" value="Fungal_trans"/>
    <property type="match status" value="1"/>
</dbReference>